<evidence type="ECO:0000256" key="2">
    <source>
        <dbReference type="SAM" id="MobiDB-lite"/>
    </source>
</evidence>
<proteinExistence type="inferred from homology"/>
<comment type="caution">
    <text evidence="3">The sequence shown here is derived from an EMBL/GenBank/DDBJ whole genome shotgun (WGS) entry which is preliminary data.</text>
</comment>
<gene>
    <name evidence="3" type="ORF">Ahy_B03g066883</name>
</gene>
<sequence length="501" mass="57549">MFDILFGWPKASKWCKRTITSAKRRIRELKNKRLVMAKHLHQDMIELLNNINGHEDIALNKAAQLYQDKSLIRAYGLLDHYCDFILKKLSFIRRHKKCPDDVNEAVSSLIFASARCGNDLPELYVLRKLFGQRYGHQFVTASVELSSGNLVNKELKEILRPPVIYVPEHVRYRKADEIARDNCQQQPEILAIEQSQVEEENKQYQIVPSDTFTVPESTSSIDASSALVVSSFQQEEEFTTEKISIAVSDYSENKAEIMALVPSTETLNLPPHHETKVDDPLDDETDVDQEQKSSHIRSSSRKSRMLFENQCLMDIGQYHRSPGRSSSSSSSDHKYGYTQKRIKQSSNLDMCQCSLDQPCYCFVYYDEDSFEALSNKQMELVTNTNDGESTRYNGAFGELLLTYPGFHHHGGKPKTELVETLETSQLVSSAFPSSRTKAHVSRAATMPPERHNNRDDKILRTYSLSPRQPKHVHPKLPEYEDIYAKFTALKRERLETKDRKQ</sequence>
<evidence type="ECO:0008006" key="5">
    <source>
        <dbReference type="Google" id="ProtNLM"/>
    </source>
</evidence>
<dbReference type="InterPro" id="IPR042277">
    <property type="entry name" value="IST1-like"/>
</dbReference>
<dbReference type="PANTHER" id="PTHR12161">
    <property type="entry name" value="IST1 FAMILY MEMBER"/>
    <property type="match status" value="1"/>
</dbReference>
<dbReference type="STRING" id="3818.A0A445A543"/>
<reference evidence="3 4" key="1">
    <citation type="submission" date="2019-01" db="EMBL/GenBank/DDBJ databases">
        <title>Sequencing of cultivated peanut Arachis hypogaea provides insights into genome evolution and oil improvement.</title>
        <authorList>
            <person name="Chen X."/>
        </authorList>
    </citation>
    <scope>NUCLEOTIDE SEQUENCE [LARGE SCALE GENOMIC DNA]</scope>
    <source>
        <strain evidence="4">cv. Fuhuasheng</strain>
        <tissue evidence="3">Leaves</tissue>
    </source>
</reference>
<dbReference type="Pfam" id="PF03398">
    <property type="entry name" value="Ist1"/>
    <property type="match status" value="1"/>
</dbReference>
<dbReference type="EMBL" id="SDMP01000013">
    <property type="protein sequence ID" value="RYR21571.1"/>
    <property type="molecule type" value="Genomic_DNA"/>
</dbReference>
<dbReference type="Gene3D" id="1.20.1260.60">
    <property type="entry name" value="Vacuolar protein sorting-associated protein Ist1"/>
    <property type="match status" value="1"/>
</dbReference>
<dbReference type="GO" id="GO:0015031">
    <property type="term" value="P:protein transport"/>
    <property type="evidence" value="ECO:0007669"/>
    <property type="project" value="InterPro"/>
</dbReference>
<dbReference type="AlphaFoldDB" id="A0A445A543"/>
<accession>A0A445A543</accession>
<feature type="region of interest" description="Disordered" evidence="2">
    <location>
        <begin position="318"/>
        <end position="338"/>
    </location>
</feature>
<feature type="region of interest" description="Disordered" evidence="2">
    <location>
        <begin position="263"/>
        <end position="302"/>
    </location>
</feature>
<comment type="similarity">
    <text evidence="1">Belongs to the IST1 family.</text>
</comment>
<dbReference type="PANTHER" id="PTHR12161:SF44">
    <property type="entry name" value="REGULATOR OF VPS4 ACTIVITY IN THE MVB PATHWAY PROTEIN"/>
    <property type="match status" value="1"/>
</dbReference>
<keyword evidence="4" id="KW-1185">Reference proteome</keyword>
<evidence type="ECO:0000313" key="4">
    <source>
        <dbReference type="Proteomes" id="UP000289738"/>
    </source>
</evidence>
<dbReference type="Proteomes" id="UP000289738">
    <property type="component" value="Chromosome B03"/>
</dbReference>
<evidence type="ECO:0000256" key="1">
    <source>
        <dbReference type="ARBA" id="ARBA00005536"/>
    </source>
</evidence>
<protein>
    <recommendedName>
        <fullName evidence="5">IST1-like protein</fullName>
    </recommendedName>
</protein>
<evidence type="ECO:0000313" key="3">
    <source>
        <dbReference type="EMBL" id="RYR21571.1"/>
    </source>
</evidence>
<name>A0A445A543_ARAHY</name>
<feature type="region of interest" description="Disordered" evidence="2">
    <location>
        <begin position="432"/>
        <end position="455"/>
    </location>
</feature>
<organism evidence="3 4">
    <name type="scientific">Arachis hypogaea</name>
    <name type="common">Peanut</name>
    <dbReference type="NCBI Taxonomy" id="3818"/>
    <lineage>
        <taxon>Eukaryota</taxon>
        <taxon>Viridiplantae</taxon>
        <taxon>Streptophyta</taxon>
        <taxon>Embryophyta</taxon>
        <taxon>Tracheophyta</taxon>
        <taxon>Spermatophyta</taxon>
        <taxon>Magnoliopsida</taxon>
        <taxon>eudicotyledons</taxon>
        <taxon>Gunneridae</taxon>
        <taxon>Pentapetalae</taxon>
        <taxon>rosids</taxon>
        <taxon>fabids</taxon>
        <taxon>Fabales</taxon>
        <taxon>Fabaceae</taxon>
        <taxon>Papilionoideae</taxon>
        <taxon>50 kb inversion clade</taxon>
        <taxon>dalbergioids sensu lato</taxon>
        <taxon>Dalbergieae</taxon>
        <taxon>Pterocarpus clade</taxon>
        <taxon>Arachis</taxon>
    </lineage>
</organism>
<dbReference type="InterPro" id="IPR005061">
    <property type="entry name" value="Ist1"/>
</dbReference>